<dbReference type="Proteomes" id="UP000253410">
    <property type="component" value="Unassembled WGS sequence"/>
</dbReference>
<reference evidence="1 2" key="1">
    <citation type="submission" date="2018-05" db="EMBL/GenBank/DDBJ databases">
        <title>Chitinophaga sp. K3CV102501T nov., isolated from isolated from a monsoon evergreen broad-leaved forest soil.</title>
        <authorList>
            <person name="Lv Y."/>
        </authorList>
    </citation>
    <scope>NUCLEOTIDE SEQUENCE [LARGE SCALE GENOMIC DNA]</scope>
    <source>
        <strain evidence="1 2">GDMCC 1.1325</strain>
    </source>
</reference>
<dbReference type="AlphaFoldDB" id="A0A365XTJ9"/>
<dbReference type="RefSeq" id="WP_113617777.1">
    <property type="nucleotide sequence ID" value="NZ_QFFJ01000002.1"/>
</dbReference>
<name>A0A365XTJ9_9BACT</name>
<keyword evidence="2" id="KW-1185">Reference proteome</keyword>
<dbReference type="OrthoDB" id="668159at2"/>
<dbReference type="EMBL" id="QFFJ01000002">
    <property type="protein sequence ID" value="RBL89034.1"/>
    <property type="molecule type" value="Genomic_DNA"/>
</dbReference>
<accession>A0A365XTJ9</accession>
<evidence type="ECO:0000313" key="2">
    <source>
        <dbReference type="Proteomes" id="UP000253410"/>
    </source>
</evidence>
<proteinExistence type="predicted"/>
<protein>
    <submittedName>
        <fullName evidence="1">Uncharacterized protein</fullName>
    </submittedName>
</protein>
<organism evidence="1 2">
    <name type="scientific">Chitinophaga flava</name>
    <dbReference type="NCBI Taxonomy" id="2259036"/>
    <lineage>
        <taxon>Bacteria</taxon>
        <taxon>Pseudomonadati</taxon>
        <taxon>Bacteroidota</taxon>
        <taxon>Chitinophagia</taxon>
        <taxon>Chitinophagales</taxon>
        <taxon>Chitinophagaceae</taxon>
        <taxon>Chitinophaga</taxon>
    </lineage>
</organism>
<comment type="caution">
    <text evidence="1">The sequence shown here is derived from an EMBL/GenBank/DDBJ whole genome shotgun (WGS) entry which is preliminary data.</text>
</comment>
<sequence length="169" mass="19125">MQTLLEKLTADCQAPSDSHITAINDLALLLERHAMNKYDDATFQQALSHRPDLAALHLNGSDVTSLKHFLFFLLMNYPDRAALSARCLVKCYDATLTPGICQAIAAYWQQDDATTCKLTDAITYAQGYNQFSETVLTWFKKLHNEGLPETRKTMSQKFAYYKKFYGAVL</sequence>
<gene>
    <name evidence="1" type="ORF">DF182_21075</name>
</gene>
<evidence type="ECO:0000313" key="1">
    <source>
        <dbReference type="EMBL" id="RBL89034.1"/>
    </source>
</evidence>